<dbReference type="Proteomes" id="UP000828390">
    <property type="component" value="Unassembled WGS sequence"/>
</dbReference>
<dbReference type="AlphaFoldDB" id="A0A9D4H090"/>
<keyword evidence="2" id="KW-1185">Reference proteome</keyword>
<reference evidence="1" key="1">
    <citation type="journal article" date="2019" name="bioRxiv">
        <title>The Genome of the Zebra Mussel, Dreissena polymorpha: A Resource for Invasive Species Research.</title>
        <authorList>
            <person name="McCartney M.A."/>
            <person name="Auch B."/>
            <person name="Kono T."/>
            <person name="Mallez S."/>
            <person name="Zhang Y."/>
            <person name="Obille A."/>
            <person name="Becker A."/>
            <person name="Abrahante J.E."/>
            <person name="Garbe J."/>
            <person name="Badalamenti J.P."/>
            <person name="Herman A."/>
            <person name="Mangelson H."/>
            <person name="Liachko I."/>
            <person name="Sullivan S."/>
            <person name="Sone E.D."/>
            <person name="Koren S."/>
            <person name="Silverstein K.A.T."/>
            <person name="Beckman K.B."/>
            <person name="Gohl D.M."/>
        </authorList>
    </citation>
    <scope>NUCLEOTIDE SEQUENCE</scope>
    <source>
        <strain evidence="1">Duluth1</strain>
        <tissue evidence="1">Whole animal</tissue>
    </source>
</reference>
<organism evidence="1 2">
    <name type="scientific">Dreissena polymorpha</name>
    <name type="common">Zebra mussel</name>
    <name type="synonym">Mytilus polymorpha</name>
    <dbReference type="NCBI Taxonomy" id="45954"/>
    <lineage>
        <taxon>Eukaryota</taxon>
        <taxon>Metazoa</taxon>
        <taxon>Spiralia</taxon>
        <taxon>Lophotrochozoa</taxon>
        <taxon>Mollusca</taxon>
        <taxon>Bivalvia</taxon>
        <taxon>Autobranchia</taxon>
        <taxon>Heteroconchia</taxon>
        <taxon>Euheterodonta</taxon>
        <taxon>Imparidentia</taxon>
        <taxon>Neoheterodontei</taxon>
        <taxon>Myida</taxon>
        <taxon>Dreissenoidea</taxon>
        <taxon>Dreissenidae</taxon>
        <taxon>Dreissena</taxon>
    </lineage>
</organism>
<reference evidence="1" key="2">
    <citation type="submission" date="2020-11" db="EMBL/GenBank/DDBJ databases">
        <authorList>
            <person name="McCartney M.A."/>
            <person name="Auch B."/>
            <person name="Kono T."/>
            <person name="Mallez S."/>
            <person name="Becker A."/>
            <person name="Gohl D.M."/>
            <person name="Silverstein K.A.T."/>
            <person name="Koren S."/>
            <person name="Bechman K.B."/>
            <person name="Herman A."/>
            <person name="Abrahante J.E."/>
            <person name="Garbe J."/>
        </authorList>
    </citation>
    <scope>NUCLEOTIDE SEQUENCE</scope>
    <source>
        <strain evidence="1">Duluth1</strain>
        <tissue evidence="1">Whole animal</tissue>
    </source>
</reference>
<accession>A0A9D4H090</accession>
<gene>
    <name evidence="1" type="ORF">DPMN_128878</name>
</gene>
<name>A0A9D4H090_DREPO</name>
<sequence>MPMIWEEKKSLVTPLPKKGNLKLCENYRTISLTSQPSKVRLDSELGSGLDFQLQNHL</sequence>
<proteinExistence type="predicted"/>
<comment type="caution">
    <text evidence="1">The sequence shown here is derived from an EMBL/GenBank/DDBJ whole genome shotgun (WGS) entry which is preliminary data.</text>
</comment>
<dbReference type="EMBL" id="JAIWYP010000005">
    <property type="protein sequence ID" value="KAH3826951.1"/>
    <property type="molecule type" value="Genomic_DNA"/>
</dbReference>
<evidence type="ECO:0000313" key="1">
    <source>
        <dbReference type="EMBL" id="KAH3826951.1"/>
    </source>
</evidence>
<protein>
    <submittedName>
        <fullName evidence="1">Uncharacterized protein</fullName>
    </submittedName>
</protein>
<evidence type="ECO:0000313" key="2">
    <source>
        <dbReference type="Proteomes" id="UP000828390"/>
    </source>
</evidence>